<keyword evidence="3" id="KW-1185">Reference proteome</keyword>
<dbReference type="AlphaFoldDB" id="A0A3N2PU35"/>
<evidence type="ECO:0000256" key="1">
    <source>
        <dbReference type="SAM" id="MobiDB-lite"/>
    </source>
</evidence>
<gene>
    <name evidence="2" type="ORF">SODALDRAFT_278650</name>
</gene>
<dbReference type="OrthoDB" id="5323870at2759"/>
<accession>A0A3N2PU35</accession>
<dbReference type="RefSeq" id="XP_028465780.1">
    <property type="nucleotide sequence ID" value="XM_028608126.1"/>
</dbReference>
<protein>
    <recommendedName>
        <fullName evidence="4">Nucleoporin NUP37</fullName>
    </recommendedName>
</protein>
<dbReference type="Gene3D" id="2.130.10.10">
    <property type="entry name" value="YVTN repeat-like/Quinoprotein amine dehydrogenase"/>
    <property type="match status" value="1"/>
</dbReference>
<dbReference type="Proteomes" id="UP000272025">
    <property type="component" value="Unassembled WGS sequence"/>
</dbReference>
<organism evidence="2 3">
    <name type="scientific">Sodiomyces alkalinus (strain CBS 110278 / VKM F-3762 / F11)</name>
    <name type="common">Alkaliphilic filamentous fungus</name>
    <dbReference type="NCBI Taxonomy" id="1314773"/>
    <lineage>
        <taxon>Eukaryota</taxon>
        <taxon>Fungi</taxon>
        <taxon>Dikarya</taxon>
        <taxon>Ascomycota</taxon>
        <taxon>Pezizomycotina</taxon>
        <taxon>Sordariomycetes</taxon>
        <taxon>Hypocreomycetidae</taxon>
        <taxon>Glomerellales</taxon>
        <taxon>Plectosphaerellaceae</taxon>
        <taxon>Sodiomyces</taxon>
    </lineage>
</organism>
<proteinExistence type="predicted"/>
<evidence type="ECO:0008006" key="4">
    <source>
        <dbReference type="Google" id="ProtNLM"/>
    </source>
</evidence>
<evidence type="ECO:0000313" key="3">
    <source>
        <dbReference type="Proteomes" id="UP000272025"/>
    </source>
</evidence>
<name>A0A3N2PU35_SODAK</name>
<reference evidence="2 3" key="1">
    <citation type="journal article" date="2018" name="Mol. Ecol.">
        <title>The obligate alkalophilic soda-lake fungus Sodiomyces alkalinus has shifted to a protein diet.</title>
        <authorList>
            <person name="Grum-Grzhimaylo A.A."/>
            <person name="Falkoski D.L."/>
            <person name="van den Heuvel J."/>
            <person name="Valero-Jimenez C.A."/>
            <person name="Min B."/>
            <person name="Choi I.G."/>
            <person name="Lipzen A."/>
            <person name="Daum C.G."/>
            <person name="Aanen D.K."/>
            <person name="Tsang A."/>
            <person name="Henrissat B."/>
            <person name="Bilanenko E.N."/>
            <person name="de Vries R.P."/>
            <person name="van Kan J.A.L."/>
            <person name="Grigoriev I.V."/>
            <person name="Debets A.J.M."/>
        </authorList>
    </citation>
    <scope>NUCLEOTIDE SEQUENCE [LARGE SCALE GENOMIC DNA]</scope>
    <source>
        <strain evidence="2 3">F11</strain>
    </source>
</reference>
<evidence type="ECO:0000313" key="2">
    <source>
        <dbReference type="EMBL" id="ROT37974.1"/>
    </source>
</evidence>
<sequence>MGPQQPTPRIRNTSQNVQLTYNLPHRIHDVKTYPVLSPQGATILLHAHENGVRILWRGGKRFKPTKKPATPPQQELKNGSADVIMLDSDDEESVPKAKDPAPFIDKPEFEGDAADGPYPDIVQTLDLSLGAPAHHLAVPQLTPCSPEDVGGPGADLLRDRMVFAVSCTTSDLYLLSLPLTPPSPESKARPDLRSSLLTATAGSGSWGETVTLLTGQSKQSSGIALTFAKPEKGSTVPDRAEDQAGSSDSVPQPHLIVASHNREATGVLRFWDVPLNPRTGKADSGRVKPFQTELLPSPLTGISFNPANLSQLLVVASIYPVRIYDYALPSLPSDDQATGLFPSKGSWLLSLYQPFVRPTGTRKPMLDAAWIAHGRAIFVLMADGTWGIWDVEGASPLGATILGKQSSGIQGAALTKFSVTGHVEGTSPLRGANAGSKPGGDFVPMTPHTRRDAAASLSAVTAPERLASVRGGVVVTPLPAISSGSGSGDESVVLWIGGLDNVSVIPAVYRFWDAQLRRSAGGGVNLFSGTVPTRMIRLQDLSTGLLGEHCCGVGAAVNFARLQENDGGLRVEVLVQGETRLVIVREAEEGATGGAKATGSIVSTRRRLFSDRGGAPTEPPSAITVHPRPDKPRNVSFNLSVSKRRSVRGLRSGGPGSVDRTGMHEDGDQTHDFTLPIGRPRSAFGFADLDAAADVQDDVEGRDIEAEMLDIMEIDRALEDMEDHRGSGRKKVLFEES</sequence>
<dbReference type="SUPFAM" id="SSF82171">
    <property type="entry name" value="DPP6 N-terminal domain-like"/>
    <property type="match status" value="1"/>
</dbReference>
<feature type="region of interest" description="Disordered" evidence="1">
    <location>
        <begin position="610"/>
        <end position="667"/>
    </location>
</feature>
<feature type="region of interest" description="Disordered" evidence="1">
    <location>
        <begin position="229"/>
        <end position="252"/>
    </location>
</feature>
<dbReference type="EMBL" id="ML119056">
    <property type="protein sequence ID" value="ROT37974.1"/>
    <property type="molecule type" value="Genomic_DNA"/>
</dbReference>
<dbReference type="STRING" id="1314773.A0A3N2PU35"/>
<dbReference type="InterPro" id="IPR015943">
    <property type="entry name" value="WD40/YVTN_repeat-like_dom_sf"/>
</dbReference>
<dbReference type="GeneID" id="39576604"/>